<feature type="domain" description="Reverse transcriptase" evidence="10">
    <location>
        <begin position="1"/>
        <end position="165"/>
    </location>
</feature>
<dbReference type="FunFam" id="3.10.10.10:FF:000007">
    <property type="entry name" value="Retrovirus-related Pol polyprotein from transposon 17.6-like Protein"/>
    <property type="match status" value="1"/>
</dbReference>
<evidence type="ECO:0000256" key="5">
    <source>
        <dbReference type="ARBA" id="ARBA00022695"/>
    </source>
</evidence>
<dbReference type="Pfam" id="PF00078">
    <property type="entry name" value="RVT_1"/>
    <property type="match status" value="1"/>
</dbReference>
<keyword evidence="4" id="KW-0808">Transferase</keyword>
<keyword evidence="8" id="KW-0378">Hydrolase</keyword>
<dbReference type="PROSITE" id="PS50878">
    <property type="entry name" value="RT_POL"/>
    <property type="match status" value="1"/>
</dbReference>
<keyword evidence="6" id="KW-0540">Nuclease</keyword>
<dbReference type="Gene3D" id="3.10.10.10">
    <property type="entry name" value="HIV Type 1 Reverse Transcriptase, subunit A, domain 1"/>
    <property type="match status" value="1"/>
</dbReference>
<dbReference type="GO" id="GO:0006508">
    <property type="term" value="P:proteolysis"/>
    <property type="evidence" value="ECO:0007669"/>
    <property type="project" value="UniProtKB-KW"/>
</dbReference>
<keyword evidence="5" id="KW-0548">Nucleotidyltransferase</keyword>
<dbReference type="InterPro" id="IPR043502">
    <property type="entry name" value="DNA/RNA_pol_sf"/>
</dbReference>
<keyword evidence="11" id="KW-1185">Reference proteome</keyword>
<evidence type="ECO:0000256" key="6">
    <source>
        <dbReference type="ARBA" id="ARBA00022722"/>
    </source>
</evidence>
<dbReference type="GeneID" id="106456045"/>
<keyword evidence="7" id="KW-0255">Endonuclease</keyword>
<evidence type="ECO:0000256" key="2">
    <source>
        <dbReference type="ARBA" id="ARBA00012180"/>
    </source>
</evidence>
<proteinExistence type="inferred from homology"/>
<dbReference type="GO" id="GO:0004523">
    <property type="term" value="F:RNA-DNA hybrid ribonuclease activity"/>
    <property type="evidence" value="ECO:0007669"/>
    <property type="project" value="UniProtKB-EC"/>
</dbReference>
<evidence type="ECO:0000256" key="1">
    <source>
        <dbReference type="ARBA" id="ARBA00010879"/>
    </source>
</evidence>
<comment type="similarity">
    <text evidence="1">Belongs to the beta type-B retroviral polymerase family. HERV class-II K(HML-2) pol subfamily.</text>
</comment>
<dbReference type="CDD" id="cd01647">
    <property type="entry name" value="RT_LTR"/>
    <property type="match status" value="1"/>
</dbReference>
<keyword evidence="3" id="KW-0645">Protease</keyword>
<keyword evidence="9 12" id="KW-0695">RNA-directed DNA polymerase</keyword>
<dbReference type="GO" id="GO:0008233">
    <property type="term" value="F:peptidase activity"/>
    <property type="evidence" value="ECO:0007669"/>
    <property type="project" value="UniProtKB-KW"/>
</dbReference>
<dbReference type="GO" id="GO:0003964">
    <property type="term" value="F:RNA-directed DNA polymerase activity"/>
    <property type="evidence" value="ECO:0007669"/>
    <property type="project" value="UniProtKB-KW"/>
</dbReference>
<evidence type="ECO:0000256" key="7">
    <source>
        <dbReference type="ARBA" id="ARBA00022759"/>
    </source>
</evidence>
<accession>A0A9Y6M385</accession>
<dbReference type="SUPFAM" id="SSF56672">
    <property type="entry name" value="DNA/RNA polymerases"/>
    <property type="match status" value="1"/>
</dbReference>
<sequence length="165" mass="18921">MAIELLPGVVPPRGRLFSLSPAENKAMEDCGILLCQEERWRAPPLYKVTVKNRHPLSLLSTALDSLSQACIFTKLDLCSAYNLVRIRKGDEWKTAFITPNGHWEYLVMPFGLCNSPAVFQHLINDVLRDMLGRWVFAYLDDILIYSRTEVDHIRHVRAVLSRLLE</sequence>
<reference evidence="12" key="1">
    <citation type="submission" date="2025-08" db="UniProtKB">
        <authorList>
            <consortium name="RefSeq"/>
        </authorList>
    </citation>
    <scope>IDENTIFICATION</scope>
</reference>
<evidence type="ECO:0000256" key="3">
    <source>
        <dbReference type="ARBA" id="ARBA00022670"/>
    </source>
</evidence>
<dbReference type="RefSeq" id="XP_013763618.1">
    <property type="nucleotide sequence ID" value="XM_013908164.1"/>
</dbReference>
<dbReference type="InterPro" id="IPR053134">
    <property type="entry name" value="RNA-dir_DNA_polymerase"/>
</dbReference>
<dbReference type="EC" id="3.1.26.4" evidence="2"/>
<dbReference type="InterPro" id="IPR043128">
    <property type="entry name" value="Rev_trsase/Diguanyl_cyclase"/>
</dbReference>
<dbReference type="PANTHER" id="PTHR24559:SF440">
    <property type="entry name" value="RIBONUCLEASE H"/>
    <property type="match status" value="1"/>
</dbReference>
<evidence type="ECO:0000313" key="12">
    <source>
        <dbReference type="RefSeq" id="XP_013763618.1"/>
    </source>
</evidence>
<dbReference type="AlphaFoldDB" id="A0A9Y6M385"/>
<dbReference type="InterPro" id="IPR000477">
    <property type="entry name" value="RT_dom"/>
</dbReference>
<evidence type="ECO:0000256" key="8">
    <source>
        <dbReference type="ARBA" id="ARBA00022801"/>
    </source>
</evidence>
<dbReference type="Proteomes" id="UP000695023">
    <property type="component" value="Unplaced"/>
</dbReference>
<dbReference type="PANTHER" id="PTHR24559">
    <property type="entry name" value="TRANSPOSON TY3-I GAG-POL POLYPROTEIN"/>
    <property type="match status" value="1"/>
</dbReference>
<evidence type="ECO:0000256" key="4">
    <source>
        <dbReference type="ARBA" id="ARBA00022679"/>
    </source>
</evidence>
<gene>
    <name evidence="12" type="primary">LOC106456045</name>
</gene>
<evidence type="ECO:0000259" key="10">
    <source>
        <dbReference type="PROSITE" id="PS50878"/>
    </source>
</evidence>
<dbReference type="Gene3D" id="3.30.70.270">
    <property type="match status" value="1"/>
</dbReference>
<name>A0A9Y6M385_9CICH</name>
<evidence type="ECO:0000313" key="11">
    <source>
        <dbReference type="Proteomes" id="UP000695023"/>
    </source>
</evidence>
<protein>
    <recommendedName>
        <fullName evidence="2">ribonuclease H</fullName>
        <ecNumber evidence="2">3.1.26.4</ecNumber>
    </recommendedName>
</protein>
<organism evidence="11 12">
    <name type="scientific">Pundamilia nyererei</name>
    <dbReference type="NCBI Taxonomy" id="303518"/>
    <lineage>
        <taxon>Eukaryota</taxon>
        <taxon>Metazoa</taxon>
        <taxon>Chordata</taxon>
        <taxon>Craniata</taxon>
        <taxon>Vertebrata</taxon>
        <taxon>Euteleostomi</taxon>
        <taxon>Actinopterygii</taxon>
        <taxon>Neopterygii</taxon>
        <taxon>Teleostei</taxon>
        <taxon>Neoteleostei</taxon>
        <taxon>Acanthomorphata</taxon>
        <taxon>Ovalentaria</taxon>
        <taxon>Cichlomorphae</taxon>
        <taxon>Cichliformes</taxon>
        <taxon>Cichlidae</taxon>
        <taxon>African cichlids</taxon>
        <taxon>Pseudocrenilabrinae</taxon>
        <taxon>Haplochromini</taxon>
        <taxon>Pundamilia</taxon>
    </lineage>
</organism>
<evidence type="ECO:0000256" key="9">
    <source>
        <dbReference type="ARBA" id="ARBA00022918"/>
    </source>
</evidence>